<dbReference type="Gene3D" id="3.60.21.10">
    <property type="match status" value="1"/>
</dbReference>
<dbReference type="PANTHER" id="PTHR43143:SF1">
    <property type="entry name" value="SERINE_THREONINE-PROTEIN PHOSPHATASE CPPED1"/>
    <property type="match status" value="1"/>
</dbReference>
<dbReference type="AlphaFoldDB" id="A0A8J3MRS9"/>
<proteinExistence type="predicted"/>
<dbReference type="GO" id="GO:0016787">
    <property type="term" value="F:hydrolase activity"/>
    <property type="evidence" value="ECO:0007669"/>
    <property type="project" value="InterPro"/>
</dbReference>
<reference evidence="2" key="1">
    <citation type="submission" date="2020-10" db="EMBL/GenBank/DDBJ databases">
        <title>Taxonomic study of unclassified bacteria belonging to the class Ktedonobacteria.</title>
        <authorList>
            <person name="Yabe S."/>
            <person name="Wang C.M."/>
            <person name="Zheng Y."/>
            <person name="Sakai Y."/>
            <person name="Cavaletti L."/>
            <person name="Monciardini P."/>
            <person name="Donadio S."/>
        </authorList>
    </citation>
    <scope>NUCLEOTIDE SEQUENCE</scope>
    <source>
        <strain evidence="2">SOSP1-1</strain>
    </source>
</reference>
<organism evidence="2 3">
    <name type="scientific">Ktedonospora formicarum</name>
    <dbReference type="NCBI Taxonomy" id="2778364"/>
    <lineage>
        <taxon>Bacteria</taxon>
        <taxon>Bacillati</taxon>
        <taxon>Chloroflexota</taxon>
        <taxon>Ktedonobacteria</taxon>
        <taxon>Ktedonobacterales</taxon>
        <taxon>Ktedonobacteraceae</taxon>
        <taxon>Ktedonospora</taxon>
    </lineage>
</organism>
<protein>
    <recommendedName>
        <fullName evidence="1">Calcineurin-like phosphoesterase domain-containing protein</fullName>
    </recommendedName>
</protein>
<comment type="caution">
    <text evidence="2">The sequence shown here is derived from an EMBL/GenBank/DDBJ whole genome shotgun (WGS) entry which is preliminary data.</text>
</comment>
<dbReference type="InterPro" id="IPR051918">
    <property type="entry name" value="STPP_CPPED1"/>
</dbReference>
<accession>A0A8J3MRS9</accession>
<feature type="domain" description="Calcineurin-like phosphoesterase" evidence="1">
    <location>
        <begin position="15"/>
        <end position="229"/>
    </location>
</feature>
<evidence type="ECO:0000313" key="2">
    <source>
        <dbReference type="EMBL" id="GHO44126.1"/>
    </source>
</evidence>
<dbReference type="EMBL" id="BNJF01000001">
    <property type="protein sequence ID" value="GHO44126.1"/>
    <property type="molecule type" value="Genomic_DNA"/>
</dbReference>
<dbReference type="InterPro" id="IPR029052">
    <property type="entry name" value="Metallo-depent_PP-like"/>
</dbReference>
<name>A0A8J3MRS9_9CHLR</name>
<dbReference type="RefSeq" id="WP_220193546.1">
    <property type="nucleotide sequence ID" value="NZ_BNJF01000001.1"/>
</dbReference>
<dbReference type="PANTHER" id="PTHR43143">
    <property type="entry name" value="METALLOPHOSPHOESTERASE, CALCINEURIN SUPERFAMILY"/>
    <property type="match status" value="1"/>
</dbReference>
<dbReference type="Pfam" id="PF00149">
    <property type="entry name" value="Metallophos"/>
    <property type="match status" value="1"/>
</dbReference>
<keyword evidence="3" id="KW-1185">Reference proteome</keyword>
<evidence type="ECO:0000259" key="1">
    <source>
        <dbReference type="Pfam" id="PF00149"/>
    </source>
</evidence>
<dbReference type="SUPFAM" id="SSF56300">
    <property type="entry name" value="Metallo-dependent phosphatases"/>
    <property type="match status" value="1"/>
</dbReference>
<dbReference type="Proteomes" id="UP000612362">
    <property type="component" value="Unassembled WGS sequence"/>
</dbReference>
<dbReference type="InterPro" id="IPR004843">
    <property type="entry name" value="Calcineurin-like_PHP"/>
</dbReference>
<gene>
    <name evidence="2" type="ORF">KSX_22890</name>
</gene>
<evidence type="ECO:0000313" key="3">
    <source>
        <dbReference type="Proteomes" id="UP000612362"/>
    </source>
</evidence>
<sequence length="316" mass="36446">MNNVSNETQPASLYFWGVGDMHYRALPAWRELHTPRLQYMYDDLRLLWEEKRPAFCVSPGDIVDTCALENHQFARQQIEAELFGVPFYPGVGNHEYYGPDGEDLATMMQTFEMVWQRPQRYAWLVGGVICVMLDYPNPHLTPDPTYISISGETLAFLTETLEAHRHCPAVVFLHSPLRNTVLYRSSSTGKVRDYNSTQNFFSPENSQEVRDILACHERDILFISGHVHAGWGAPDIVKTEKSAAKAITYVNLMSPWYTGNHGATRFDQDQQTFVYTPDDPNLIVSFSFQLESGEVHIQAREHNSRRWLKDWRFTFA</sequence>